<evidence type="ECO:0000259" key="14">
    <source>
        <dbReference type="Pfam" id="PF08245"/>
    </source>
</evidence>
<dbReference type="NCBIfam" id="TIGR01143">
    <property type="entry name" value="murF"/>
    <property type="match status" value="1"/>
</dbReference>
<dbReference type="Proteomes" id="UP000233293">
    <property type="component" value="Unassembled WGS sequence"/>
</dbReference>
<dbReference type="Gene3D" id="3.90.190.20">
    <property type="entry name" value="Mur ligase, C-terminal domain"/>
    <property type="match status" value="1"/>
</dbReference>
<keyword evidence="8 10" id="KW-0131">Cell cycle</keyword>
<dbReference type="InterPro" id="IPR036615">
    <property type="entry name" value="Mur_ligase_C_dom_sf"/>
</dbReference>
<gene>
    <name evidence="10" type="primary">murF</name>
    <name evidence="15" type="ORF">CWS72_20355</name>
</gene>
<evidence type="ECO:0000256" key="3">
    <source>
        <dbReference type="ARBA" id="ARBA00022618"/>
    </source>
</evidence>
<dbReference type="GO" id="GO:0071555">
    <property type="term" value="P:cell wall organization"/>
    <property type="evidence" value="ECO:0007669"/>
    <property type="project" value="UniProtKB-KW"/>
</dbReference>
<dbReference type="Gene3D" id="3.40.1390.10">
    <property type="entry name" value="MurE/MurF, N-terminal domain"/>
    <property type="match status" value="1"/>
</dbReference>
<evidence type="ECO:0000256" key="5">
    <source>
        <dbReference type="ARBA" id="ARBA00022840"/>
    </source>
</evidence>
<comment type="subcellular location">
    <subcellularLocation>
        <location evidence="10 11">Cytoplasm</location>
    </subcellularLocation>
</comment>
<dbReference type="Gene3D" id="3.40.1190.10">
    <property type="entry name" value="Mur-like, catalytic domain"/>
    <property type="match status" value="1"/>
</dbReference>
<feature type="domain" description="Mur ligase N-terminal catalytic" evidence="12">
    <location>
        <begin position="29"/>
        <end position="73"/>
    </location>
</feature>
<evidence type="ECO:0000256" key="10">
    <source>
        <dbReference type="HAMAP-Rule" id="MF_02019"/>
    </source>
</evidence>
<dbReference type="AlphaFoldDB" id="A0A2N3PQM0"/>
<dbReference type="GO" id="GO:0047480">
    <property type="term" value="F:UDP-N-acetylmuramoyl-tripeptide-D-alanyl-D-alanine ligase activity"/>
    <property type="evidence" value="ECO:0007669"/>
    <property type="project" value="UniProtKB-UniRule"/>
</dbReference>
<keyword evidence="7 10" id="KW-0573">Peptidoglycan synthesis</keyword>
<accession>A0A2N3PQM0</accession>
<keyword evidence="4 10" id="KW-0547">Nucleotide-binding</keyword>
<comment type="catalytic activity">
    <reaction evidence="10 11">
        <text>D-alanyl-D-alanine + UDP-N-acetyl-alpha-D-muramoyl-L-alanyl-gamma-D-glutamyl-meso-2,6-diaminopimelate + ATP = UDP-N-acetyl-alpha-D-muramoyl-L-alanyl-gamma-D-glutamyl-meso-2,6-diaminopimeloyl-D-alanyl-D-alanine + ADP + phosphate + H(+)</text>
        <dbReference type="Rhea" id="RHEA:28374"/>
        <dbReference type="ChEBI" id="CHEBI:15378"/>
        <dbReference type="ChEBI" id="CHEBI:30616"/>
        <dbReference type="ChEBI" id="CHEBI:43474"/>
        <dbReference type="ChEBI" id="CHEBI:57822"/>
        <dbReference type="ChEBI" id="CHEBI:61386"/>
        <dbReference type="ChEBI" id="CHEBI:83905"/>
        <dbReference type="ChEBI" id="CHEBI:456216"/>
        <dbReference type="EC" id="6.3.2.10"/>
    </reaction>
</comment>
<evidence type="ECO:0000256" key="6">
    <source>
        <dbReference type="ARBA" id="ARBA00022960"/>
    </source>
</evidence>
<dbReference type="PANTHER" id="PTHR43024">
    <property type="entry name" value="UDP-N-ACETYLMURAMOYL-TRIPEPTIDE--D-ALANYL-D-ALANINE LIGASE"/>
    <property type="match status" value="1"/>
</dbReference>
<dbReference type="Pfam" id="PF02875">
    <property type="entry name" value="Mur_ligase_C"/>
    <property type="match status" value="1"/>
</dbReference>
<organism evidence="15 16">
    <name type="scientific">Telmatospirillum siberiense</name>
    <dbReference type="NCBI Taxonomy" id="382514"/>
    <lineage>
        <taxon>Bacteria</taxon>
        <taxon>Pseudomonadati</taxon>
        <taxon>Pseudomonadota</taxon>
        <taxon>Alphaproteobacteria</taxon>
        <taxon>Rhodospirillales</taxon>
        <taxon>Rhodospirillaceae</taxon>
        <taxon>Telmatospirillum</taxon>
    </lineage>
</organism>
<evidence type="ECO:0000256" key="11">
    <source>
        <dbReference type="RuleBase" id="RU004136"/>
    </source>
</evidence>
<dbReference type="InterPro" id="IPR005863">
    <property type="entry name" value="UDP-N-AcMur_synth"/>
</dbReference>
<dbReference type="GO" id="GO:0005524">
    <property type="term" value="F:ATP binding"/>
    <property type="evidence" value="ECO:0007669"/>
    <property type="project" value="UniProtKB-UniRule"/>
</dbReference>
<dbReference type="EC" id="6.3.2.10" evidence="10 11"/>
<comment type="similarity">
    <text evidence="10">Belongs to the MurCDEF family. MurF subfamily.</text>
</comment>
<keyword evidence="1 10" id="KW-0963">Cytoplasm</keyword>
<comment type="function">
    <text evidence="10 11">Involved in cell wall formation. Catalyzes the final step in the synthesis of UDP-N-acetylmuramoyl-pentapeptide, the precursor of murein.</text>
</comment>
<proteinExistence type="inferred from homology"/>
<evidence type="ECO:0000256" key="8">
    <source>
        <dbReference type="ARBA" id="ARBA00023306"/>
    </source>
</evidence>
<dbReference type="HAMAP" id="MF_02019">
    <property type="entry name" value="MurF"/>
    <property type="match status" value="1"/>
</dbReference>
<evidence type="ECO:0000313" key="15">
    <source>
        <dbReference type="EMBL" id="PKU22684.1"/>
    </source>
</evidence>
<evidence type="ECO:0000256" key="4">
    <source>
        <dbReference type="ARBA" id="ARBA00022741"/>
    </source>
</evidence>
<protein>
    <recommendedName>
        <fullName evidence="10 11">UDP-N-acetylmuramoyl-tripeptide--D-alanyl-D-alanine ligase</fullName>
        <ecNumber evidence="10 11">6.3.2.10</ecNumber>
    </recommendedName>
    <alternativeName>
        <fullName evidence="10">D-alanyl-D-alanine-adding enzyme</fullName>
    </alternativeName>
</protein>
<sequence length="479" mass="49827">MSAILWTSEEAAEATGGRLGGTPWQATDVSIDSRSVQPGALFVALAGPNHDGHDHVAAALAKGAAAALVHRIPADAPKDAPLLLVEDSMAGLSALAGAARARSNARIVAVTGSVGKTGTKEMLKLALEATGPTHVSQGNLNNHWGVPLSLSRLPREALFGVFELGMNHAGEITPLTRLVRPHVAVVTSVEAVHMAHFASTREIAEAKAEIFLGVEPDGFAVLPRDNPHYRLLFDAARRAGITNIISFGSHIDAGARLLDGAIDPSATLVLALFGDDAISYRVGVPGLQWASNSLAALLAARAAGADLDRAARSLSSMSAPKGRGARRTLPWGGGKIEIIDESYNASPVSVRAAILTLAAAERPRGARRIAVLGDMLELGQDSPVLHGALAQTLVENRIDLVYTAGPLMRHLHEALPQDRRGGHAADADEAALQLVKALKPGDVIMVKGSAGSVMGRVIKALEQTAAPEASPEGCCEEKP</sequence>
<keyword evidence="16" id="KW-1185">Reference proteome</keyword>
<dbReference type="InterPro" id="IPR036565">
    <property type="entry name" value="Mur-like_cat_sf"/>
</dbReference>
<dbReference type="GO" id="GO:0005737">
    <property type="term" value="C:cytoplasm"/>
    <property type="evidence" value="ECO:0007669"/>
    <property type="project" value="UniProtKB-SubCell"/>
</dbReference>
<comment type="pathway">
    <text evidence="10 11">Cell wall biogenesis; peptidoglycan biosynthesis.</text>
</comment>
<dbReference type="GO" id="GO:0009252">
    <property type="term" value="P:peptidoglycan biosynthetic process"/>
    <property type="evidence" value="ECO:0007669"/>
    <property type="project" value="UniProtKB-UniRule"/>
</dbReference>
<keyword evidence="9 10" id="KW-0961">Cell wall biogenesis/degradation</keyword>
<keyword evidence="2 10" id="KW-0436">Ligase</keyword>
<dbReference type="RefSeq" id="WP_101252478.1">
    <property type="nucleotide sequence ID" value="NZ_PIUM01000028.1"/>
</dbReference>
<dbReference type="EMBL" id="PIUM01000028">
    <property type="protein sequence ID" value="PKU22684.1"/>
    <property type="molecule type" value="Genomic_DNA"/>
</dbReference>
<name>A0A2N3PQM0_9PROT</name>
<evidence type="ECO:0000259" key="12">
    <source>
        <dbReference type="Pfam" id="PF01225"/>
    </source>
</evidence>
<keyword evidence="5 10" id="KW-0067">ATP-binding</keyword>
<keyword evidence="3 10" id="KW-0132">Cell division</keyword>
<dbReference type="SUPFAM" id="SSF53244">
    <property type="entry name" value="MurD-like peptide ligases, peptide-binding domain"/>
    <property type="match status" value="1"/>
</dbReference>
<dbReference type="GO" id="GO:0008766">
    <property type="term" value="F:UDP-N-acetylmuramoylalanyl-D-glutamyl-2,6-diaminopimelate-D-alanyl-D-alanine ligase activity"/>
    <property type="evidence" value="ECO:0007669"/>
    <property type="project" value="RHEA"/>
</dbReference>
<comment type="caution">
    <text evidence="10">Lacks conserved residue(s) required for the propagation of feature annotation.</text>
</comment>
<dbReference type="InterPro" id="IPR051046">
    <property type="entry name" value="MurCDEF_CellWall_CoF430Synth"/>
</dbReference>
<keyword evidence="6 10" id="KW-0133">Cell shape</keyword>
<dbReference type="GO" id="GO:0051301">
    <property type="term" value="P:cell division"/>
    <property type="evidence" value="ECO:0007669"/>
    <property type="project" value="UniProtKB-KW"/>
</dbReference>
<feature type="domain" description="Mur ligase central" evidence="14">
    <location>
        <begin position="110"/>
        <end position="300"/>
    </location>
</feature>
<feature type="domain" description="Mur ligase C-terminal" evidence="13">
    <location>
        <begin position="335"/>
        <end position="449"/>
    </location>
</feature>
<evidence type="ECO:0000256" key="7">
    <source>
        <dbReference type="ARBA" id="ARBA00022984"/>
    </source>
</evidence>
<dbReference type="Pfam" id="PF08245">
    <property type="entry name" value="Mur_ligase_M"/>
    <property type="match status" value="1"/>
</dbReference>
<evidence type="ECO:0000313" key="16">
    <source>
        <dbReference type="Proteomes" id="UP000233293"/>
    </source>
</evidence>
<dbReference type="InterPro" id="IPR035911">
    <property type="entry name" value="MurE/MurF_N"/>
</dbReference>
<dbReference type="InterPro" id="IPR013221">
    <property type="entry name" value="Mur_ligase_cen"/>
</dbReference>
<dbReference type="OrthoDB" id="9800958at2"/>
<dbReference type="InterPro" id="IPR000713">
    <property type="entry name" value="Mur_ligase_N"/>
</dbReference>
<dbReference type="NCBIfam" id="NF010693">
    <property type="entry name" value="PRK14093.1"/>
    <property type="match status" value="1"/>
</dbReference>
<dbReference type="SUPFAM" id="SSF53623">
    <property type="entry name" value="MurD-like peptide ligases, catalytic domain"/>
    <property type="match status" value="1"/>
</dbReference>
<comment type="caution">
    <text evidence="15">The sequence shown here is derived from an EMBL/GenBank/DDBJ whole genome shotgun (WGS) entry which is preliminary data.</text>
</comment>
<evidence type="ECO:0000256" key="9">
    <source>
        <dbReference type="ARBA" id="ARBA00023316"/>
    </source>
</evidence>
<dbReference type="GO" id="GO:0008360">
    <property type="term" value="P:regulation of cell shape"/>
    <property type="evidence" value="ECO:0007669"/>
    <property type="project" value="UniProtKB-KW"/>
</dbReference>
<evidence type="ECO:0000256" key="2">
    <source>
        <dbReference type="ARBA" id="ARBA00022598"/>
    </source>
</evidence>
<dbReference type="PANTHER" id="PTHR43024:SF1">
    <property type="entry name" value="UDP-N-ACETYLMURAMOYL-TRIPEPTIDE--D-ALANYL-D-ALANINE LIGASE"/>
    <property type="match status" value="1"/>
</dbReference>
<reference evidence="16" key="1">
    <citation type="submission" date="2017-12" db="EMBL/GenBank/DDBJ databases">
        <title>Draft genome sequence of Telmatospirillum siberiense 26-4b1T, an acidotolerant peatland alphaproteobacterium potentially involved in sulfur cycling.</title>
        <authorList>
            <person name="Hausmann B."/>
            <person name="Pjevac P."/>
            <person name="Schreck K."/>
            <person name="Herbold C.W."/>
            <person name="Daims H."/>
            <person name="Wagner M."/>
            <person name="Pester M."/>
            <person name="Loy A."/>
        </authorList>
    </citation>
    <scope>NUCLEOTIDE SEQUENCE [LARGE SCALE GENOMIC DNA]</scope>
    <source>
        <strain evidence="16">26-4b1</strain>
    </source>
</reference>
<evidence type="ECO:0000259" key="13">
    <source>
        <dbReference type="Pfam" id="PF02875"/>
    </source>
</evidence>
<dbReference type="SUPFAM" id="SSF63418">
    <property type="entry name" value="MurE/MurF N-terminal domain"/>
    <property type="match status" value="1"/>
</dbReference>
<dbReference type="Pfam" id="PF01225">
    <property type="entry name" value="Mur_ligase"/>
    <property type="match status" value="1"/>
</dbReference>
<evidence type="ECO:0000256" key="1">
    <source>
        <dbReference type="ARBA" id="ARBA00022490"/>
    </source>
</evidence>
<dbReference type="InterPro" id="IPR004101">
    <property type="entry name" value="Mur_ligase_C"/>
</dbReference>
<dbReference type="UniPathway" id="UPA00219"/>